<gene>
    <name evidence="2" type="primary">pseG</name>
    <name evidence="2" type="ORF">KGF86_13490</name>
</gene>
<dbReference type="InterPro" id="IPR020023">
    <property type="entry name" value="PseG"/>
</dbReference>
<accession>A0ABS5MFV5</accession>
<dbReference type="GO" id="GO:0016787">
    <property type="term" value="F:hydrolase activity"/>
    <property type="evidence" value="ECO:0007669"/>
    <property type="project" value="UniProtKB-KW"/>
</dbReference>
<dbReference type="RefSeq" id="WP_211742188.1">
    <property type="nucleotide sequence ID" value="NZ_JAGXBY010000004.1"/>
</dbReference>
<keyword evidence="2" id="KW-0378">Hydrolase</keyword>
<dbReference type="EMBL" id="JAGXBY010000004">
    <property type="protein sequence ID" value="MBS3681216.1"/>
    <property type="molecule type" value="Genomic_DNA"/>
</dbReference>
<comment type="caution">
    <text evidence="2">The sequence shown here is derived from an EMBL/GenBank/DDBJ whole genome shotgun (WGS) entry which is preliminary data.</text>
</comment>
<organism evidence="2 3">
    <name type="scientific">Ornithinibacillus massiliensis</name>
    <dbReference type="NCBI Taxonomy" id="1944633"/>
    <lineage>
        <taxon>Bacteria</taxon>
        <taxon>Bacillati</taxon>
        <taxon>Bacillota</taxon>
        <taxon>Bacilli</taxon>
        <taxon>Bacillales</taxon>
        <taxon>Bacillaceae</taxon>
        <taxon>Ornithinibacillus</taxon>
    </lineage>
</organism>
<evidence type="ECO:0000313" key="3">
    <source>
        <dbReference type="Proteomes" id="UP000681870"/>
    </source>
</evidence>
<proteinExistence type="predicted"/>
<dbReference type="PANTHER" id="PTHR21015:SF22">
    <property type="entry name" value="GLYCOSYLTRANSFERASE"/>
    <property type="match status" value="1"/>
</dbReference>
<keyword evidence="1" id="KW-0472">Membrane</keyword>
<dbReference type="SUPFAM" id="SSF53756">
    <property type="entry name" value="UDP-Glycosyltransferase/glycogen phosphorylase"/>
    <property type="match status" value="1"/>
</dbReference>
<keyword evidence="3" id="KW-1185">Reference proteome</keyword>
<name>A0ABS5MFV5_9BACI</name>
<dbReference type="EC" id="3.6.1.57" evidence="2"/>
<dbReference type="Gene3D" id="3.40.50.11190">
    <property type="match status" value="1"/>
</dbReference>
<evidence type="ECO:0000313" key="2">
    <source>
        <dbReference type="EMBL" id="MBS3681216.1"/>
    </source>
</evidence>
<evidence type="ECO:0000256" key="1">
    <source>
        <dbReference type="ARBA" id="ARBA00023136"/>
    </source>
</evidence>
<dbReference type="Gene3D" id="3.40.50.2000">
    <property type="entry name" value="Glycogen Phosphorylase B"/>
    <property type="match status" value="1"/>
</dbReference>
<sequence length="362" mass="41246">MHVVFRVDASSQLGTGHVKRCLILATELLERSVKVTFMSRNLPGNLLEEMKELTSSVIALPKLDSKLSQLDWYKRYWEIDIAQCIERMKDMEGIDWLVVDHYGLDFHWEQRMRQRVKKIMVIDDLANRNHDCELLLDQNLLANMENRYDGLLPKHAVQLLGPSYRLLDKVYLRSQTVPRSHTVKRILISFGGSDPTGETKKVLQAITMVRKKEILYDVVIGSSNPDKPFILEHFGHLDGIRLYPQVSSLAPLMLKADLAIGAGGVTTWERIAMGLPSITIETADNQHEVLNHLLQSGVIYHLGRGELVSVKQIAAALNRLLAEPSIVHRMIERINLFKNDYMLTTENPVVKLLIGEEDNVRN</sequence>
<dbReference type="NCBIfam" id="TIGR03590">
    <property type="entry name" value="PseG"/>
    <property type="match status" value="1"/>
</dbReference>
<reference evidence="2 3" key="1">
    <citation type="submission" date="2021-05" db="EMBL/GenBank/DDBJ databases">
        <title>Ornithinibacillus massiliensis sp. nov.</title>
        <authorList>
            <person name="Iwaza R."/>
            <person name="Lagier J.-C."/>
            <person name="Raoult D."/>
        </authorList>
    </citation>
    <scope>NUCLEOTIDE SEQUENCE [LARGE SCALE GENOMIC DNA]</scope>
    <source>
        <strain evidence="2 3">Marseille-P3601</strain>
    </source>
</reference>
<dbReference type="Proteomes" id="UP000681870">
    <property type="component" value="Unassembled WGS sequence"/>
</dbReference>
<protein>
    <submittedName>
        <fullName evidence="2">UDP-2,4-diacetamido-2,4, 6-trideoxy-beta-L-altropyranose hydrolase</fullName>
        <ecNumber evidence="2">3.6.1.57</ecNumber>
    </submittedName>
</protein>
<dbReference type="PANTHER" id="PTHR21015">
    <property type="entry name" value="UDP-N-ACETYLGLUCOSAMINE--N-ACETYLMURAMYL-(PENTAPEPTIDE) PYROPHOSPHORYL-UNDECAPRENOL N-ACETYLGLUCOSAMINE TRANSFERASE 1"/>
    <property type="match status" value="1"/>
</dbReference>